<protein>
    <submittedName>
        <fullName evidence="9">Homeobox HD-10</fullName>
    </submittedName>
</protein>
<feature type="region of interest" description="Disordered" evidence="7">
    <location>
        <begin position="469"/>
        <end position="516"/>
    </location>
</feature>
<accession>A0AAI8Z134</accession>
<evidence type="ECO:0000256" key="7">
    <source>
        <dbReference type="SAM" id="MobiDB-lite"/>
    </source>
</evidence>
<feature type="compositionally biased region" description="Polar residues" evidence="7">
    <location>
        <begin position="475"/>
        <end position="494"/>
    </location>
</feature>
<dbReference type="AlphaFoldDB" id="A0AAI8Z134"/>
<feature type="compositionally biased region" description="Polar residues" evidence="7">
    <location>
        <begin position="534"/>
        <end position="561"/>
    </location>
</feature>
<comment type="caution">
    <text evidence="9">The sequence shown here is derived from an EMBL/GenBank/DDBJ whole genome shotgun (WGS) entry which is preliminary data.</text>
</comment>
<dbReference type="GO" id="GO:0005634">
    <property type="term" value="C:nucleus"/>
    <property type="evidence" value="ECO:0007669"/>
    <property type="project" value="UniProtKB-SubCell"/>
</dbReference>
<evidence type="ECO:0000256" key="2">
    <source>
        <dbReference type="ARBA" id="ARBA00023125"/>
    </source>
</evidence>
<feature type="domain" description="Homeobox" evidence="8">
    <location>
        <begin position="166"/>
        <end position="227"/>
    </location>
</feature>
<dbReference type="CDD" id="cd00086">
    <property type="entry name" value="homeodomain"/>
    <property type="match status" value="1"/>
</dbReference>
<dbReference type="SUPFAM" id="SSF46689">
    <property type="entry name" value="Homeodomain-like"/>
    <property type="match status" value="1"/>
</dbReference>
<keyword evidence="4 5" id="KW-0539">Nucleus</keyword>
<dbReference type="Pfam" id="PF00046">
    <property type="entry name" value="Homeodomain"/>
    <property type="match status" value="1"/>
</dbReference>
<reference evidence="9" key="1">
    <citation type="submission" date="2023-11" db="EMBL/GenBank/DDBJ databases">
        <authorList>
            <person name="Alioto T."/>
            <person name="Alioto T."/>
            <person name="Gomez Garrido J."/>
        </authorList>
    </citation>
    <scope>NUCLEOTIDE SEQUENCE</scope>
</reference>
<dbReference type="InterPro" id="IPR001356">
    <property type="entry name" value="HD"/>
</dbReference>
<feature type="compositionally biased region" description="Polar residues" evidence="7">
    <location>
        <begin position="385"/>
        <end position="409"/>
    </location>
</feature>
<feature type="compositionally biased region" description="Polar residues" evidence="7">
    <location>
        <begin position="320"/>
        <end position="335"/>
    </location>
</feature>
<dbReference type="InterPro" id="IPR050453">
    <property type="entry name" value="LIM_Homeobox_TF"/>
</dbReference>
<dbReference type="PANTHER" id="PTHR24208:SF166">
    <property type="entry name" value="LIM HOMEOBOX TRANSCRIPTION FACTOR 1 ALPHA, ISOFORM B"/>
    <property type="match status" value="1"/>
</dbReference>
<evidence type="ECO:0000259" key="8">
    <source>
        <dbReference type="PROSITE" id="PS50071"/>
    </source>
</evidence>
<dbReference type="GO" id="GO:0000977">
    <property type="term" value="F:RNA polymerase II transcription regulatory region sequence-specific DNA binding"/>
    <property type="evidence" value="ECO:0007669"/>
    <property type="project" value="TreeGrafter"/>
</dbReference>
<comment type="subcellular location">
    <subcellularLocation>
        <location evidence="1 5 6">Nucleus</location>
    </subcellularLocation>
</comment>
<feature type="region of interest" description="Disordered" evidence="7">
    <location>
        <begin position="1"/>
        <end position="57"/>
    </location>
</feature>
<evidence type="ECO:0000313" key="9">
    <source>
        <dbReference type="EMBL" id="CAK4030498.1"/>
    </source>
</evidence>
<feature type="region of interest" description="Disordered" evidence="7">
    <location>
        <begin position="530"/>
        <end position="597"/>
    </location>
</feature>
<dbReference type="InterPro" id="IPR009057">
    <property type="entry name" value="Homeodomain-like_sf"/>
</dbReference>
<evidence type="ECO:0000256" key="6">
    <source>
        <dbReference type="RuleBase" id="RU000682"/>
    </source>
</evidence>
<dbReference type="GO" id="GO:0000981">
    <property type="term" value="F:DNA-binding transcription factor activity, RNA polymerase II-specific"/>
    <property type="evidence" value="ECO:0007669"/>
    <property type="project" value="TreeGrafter"/>
</dbReference>
<dbReference type="EMBL" id="CAVMBE010000037">
    <property type="protein sequence ID" value="CAK4030498.1"/>
    <property type="molecule type" value="Genomic_DNA"/>
</dbReference>
<feature type="DNA-binding region" description="Homeobox" evidence="5">
    <location>
        <begin position="168"/>
        <end position="228"/>
    </location>
</feature>
<feature type="compositionally biased region" description="Polar residues" evidence="7">
    <location>
        <begin position="419"/>
        <end position="444"/>
    </location>
</feature>
<feature type="compositionally biased region" description="Polar residues" evidence="7">
    <location>
        <begin position="361"/>
        <end position="371"/>
    </location>
</feature>
<name>A0AAI8Z134_9PEZI</name>
<feature type="compositionally biased region" description="Polar residues" evidence="7">
    <location>
        <begin position="32"/>
        <end position="49"/>
    </location>
</feature>
<dbReference type="PANTHER" id="PTHR24208">
    <property type="entry name" value="LIM/HOMEOBOX PROTEIN LHX"/>
    <property type="match status" value="1"/>
</dbReference>
<dbReference type="SMART" id="SM00389">
    <property type="entry name" value="HOX"/>
    <property type="match status" value="1"/>
</dbReference>
<proteinExistence type="predicted"/>
<keyword evidence="3 5" id="KW-0371">Homeobox</keyword>
<evidence type="ECO:0000256" key="1">
    <source>
        <dbReference type="ARBA" id="ARBA00004123"/>
    </source>
</evidence>
<keyword evidence="2 5" id="KW-0238">DNA-binding</keyword>
<evidence type="ECO:0000256" key="3">
    <source>
        <dbReference type="ARBA" id="ARBA00023155"/>
    </source>
</evidence>
<dbReference type="Proteomes" id="UP001296104">
    <property type="component" value="Unassembled WGS sequence"/>
</dbReference>
<feature type="region of interest" description="Disordered" evidence="7">
    <location>
        <begin position="320"/>
        <end position="457"/>
    </location>
</feature>
<feature type="compositionally biased region" description="Acidic residues" evidence="7">
    <location>
        <begin position="137"/>
        <end position="153"/>
    </location>
</feature>
<evidence type="ECO:0000256" key="5">
    <source>
        <dbReference type="PROSITE-ProRule" id="PRU00108"/>
    </source>
</evidence>
<feature type="region of interest" description="Disordered" evidence="7">
    <location>
        <begin position="76"/>
        <end position="171"/>
    </location>
</feature>
<evidence type="ECO:0000313" key="10">
    <source>
        <dbReference type="Proteomes" id="UP001296104"/>
    </source>
</evidence>
<evidence type="ECO:0000256" key="4">
    <source>
        <dbReference type="ARBA" id="ARBA00023242"/>
    </source>
</evidence>
<gene>
    <name evidence="9" type="ORF">LECACI_7A005656</name>
</gene>
<dbReference type="PROSITE" id="PS50071">
    <property type="entry name" value="HOMEOBOX_2"/>
    <property type="match status" value="1"/>
</dbReference>
<dbReference type="Gene3D" id="1.10.10.60">
    <property type="entry name" value="Homeodomain-like"/>
    <property type="match status" value="1"/>
</dbReference>
<feature type="compositionally biased region" description="Polar residues" evidence="7">
    <location>
        <begin position="85"/>
        <end position="103"/>
    </location>
</feature>
<sequence>MVTEKYAAPLSPPNSPRMSDATARAHDYYSQHGPTASHYTTSTSSEHGQTSYESTHHYSYYEPRPALRSYKSFSQPTGRWAYDHPNQSTVTDLTDQRTSQSVHRQAEQQVHPGDSGPESPVDRLTPRSPTNSKEQHDDDELIDFGGDDQDEDADKPPMTAEEIRRQKRKMKRFRLTHNQTRFLMSEFARQAHPDAAHRERLAREIPGLSARQVQVWFQNRRAKLKRLTTDDRERVMRSRALPPDFDTTQALHSPFGAQHSAMGAPVSALGSYSAYGENVIRPLTLDTLRRVPDYEHYGHQQYAAPSGVSPALGAFAFTPPQSATDHLSPGSTASGMSPFVLQHQGSFDPSRRPPAGLAGSGPTSYAPQSSMPRLPLHDRFVRTTGEPTGSPLRTSVSYSALSSGGTQQPHHLERAASFSEHSQYSQQRPQLHRNVSNSSLSEQTPYGLGFSCQSTQSSSFEDVDTDLVVDTSSTGYPPSEQQQQTSVASGAQQATEDKQYRRSGLPSATYDQYAPSTFNTTQSSHYPAYAAHYPSQNFPGAYRTSTDPQAQQQAESSTSYQPLPAGHQPYMHYGGSNGNQVTDSHANEPAVSIPPSY</sequence>
<organism evidence="9 10">
    <name type="scientific">Lecanosticta acicola</name>
    <dbReference type="NCBI Taxonomy" id="111012"/>
    <lineage>
        <taxon>Eukaryota</taxon>
        <taxon>Fungi</taxon>
        <taxon>Dikarya</taxon>
        <taxon>Ascomycota</taxon>
        <taxon>Pezizomycotina</taxon>
        <taxon>Dothideomycetes</taxon>
        <taxon>Dothideomycetidae</taxon>
        <taxon>Mycosphaerellales</taxon>
        <taxon>Mycosphaerellaceae</taxon>
        <taxon>Lecanosticta</taxon>
    </lineage>
</organism>
<keyword evidence="10" id="KW-1185">Reference proteome</keyword>